<organism evidence="14 15">
    <name type="scientific">Aspergillus leporis</name>
    <dbReference type="NCBI Taxonomy" id="41062"/>
    <lineage>
        <taxon>Eukaryota</taxon>
        <taxon>Fungi</taxon>
        <taxon>Dikarya</taxon>
        <taxon>Ascomycota</taxon>
        <taxon>Pezizomycotina</taxon>
        <taxon>Eurotiomycetes</taxon>
        <taxon>Eurotiomycetidae</taxon>
        <taxon>Eurotiales</taxon>
        <taxon>Aspergillaceae</taxon>
        <taxon>Aspergillus</taxon>
        <taxon>Aspergillus subgen. Circumdati</taxon>
    </lineage>
</organism>
<dbReference type="PRINTS" id="PR00465">
    <property type="entry name" value="EP450IV"/>
</dbReference>
<dbReference type="OrthoDB" id="1844152at2759"/>
<name>A0A5N5WTD9_9EURO</name>
<keyword evidence="15" id="KW-1185">Reference proteome</keyword>
<evidence type="ECO:0000256" key="5">
    <source>
        <dbReference type="ARBA" id="ARBA00022692"/>
    </source>
</evidence>
<dbReference type="Pfam" id="PF00067">
    <property type="entry name" value="p450"/>
    <property type="match status" value="1"/>
</dbReference>
<keyword evidence="9 12" id="KW-0408">Iron</keyword>
<dbReference type="GO" id="GO:0019748">
    <property type="term" value="P:secondary metabolic process"/>
    <property type="evidence" value="ECO:0007669"/>
    <property type="project" value="UniProtKB-ARBA"/>
</dbReference>
<dbReference type="AlphaFoldDB" id="A0A5N5WTD9"/>
<sequence length="523" mass="59828">MDAIVESLMKVERQDILLICVLFLLVFPLFKSAIDRWSPYKGFPSVGKSRLLTLLQWEVPARLCLDKWAVKGYQMYHKTKGGKPFFMKIYGLRMLVMPAKYLDDLKSADHHTLNFAQSLSDSLNMEASLGDLGTNSTMEIEVVAKCLNPRLTKLVPLLADENRFAFSVELGTLPEWTPKNAFRLSAMIVHRITNRVLVGKDLARDKSYIAKCMAFSQTVFINGIFWNFLPLGPLRKLVYRIGTRTHRRDLDNAAADLIPIIEKRLVDKEAQGDSWVREEDAIQWNLDLPSPSAKESTPERHAHRVLHLTFAAAGTVAVLVTHLIYQVLMYPEYLEPLRQEVEAVIAKNDGEWTEQSLTQMRLLDSFIRETLRVHPPSVFTCARTVLHKPYTFYDGFSLPKGAQIAFPTLPIHMDPDNYENPMAFDGCRFLRMSQAPGEHGKWGASRIDRAYLPYGYGRQACPGRFYGVRKAKLIFGRLLKDYDFRWKGGEQRTERPANIVVEGQIFANNTVEVDFRSRHVERA</sequence>
<dbReference type="SUPFAM" id="SSF48264">
    <property type="entry name" value="Cytochrome P450"/>
    <property type="match status" value="1"/>
</dbReference>
<keyword evidence="8" id="KW-0560">Oxidoreductase</keyword>
<keyword evidence="11 13" id="KW-0472">Membrane</keyword>
<comment type="similarity">
    <text evidence="3">Belongs to the cytochrome P450 family.</text>
</comment>
<dbReference type="PANTHER" id="PTHR46206:SF5">
    <property type="entry name" value="P450, PUTATIVE (EUROFUNG)-RELATED"/>
    <property type="match status" value="1"/>
</dbReference>
<evidence type="ECO:0000313" key="14">
    <source>
        <dbReference type="EMBL" id="KAB8070362.1"/>
    </source>
</evidence>
<keyword evidence="6 12" id="KW-0479">Metal-binding</keyword>
<feature type="transmembrane region" description="Helical" evidence="13">
    <location>
        <begin position="16"/>
        <end position="34"/>
    </location>
</feature>
<protein>
    <submittedName>
        <fullName evidence="14">Cytochrome P450</fullName>
    </submittedName>
</protein>
<dbReference type="Proteomes" id="UP000326565">
    <property type="component" value="Unassembled WGS sequence"/>
</dbReference>
<dbReference type="GO" id="GO:0016705">
    <property type="term" value="F:oxidoreductase activity, acting on paired donors, with incorporation or reduction of molecular oxygen"/>
    <property type="evidence" value="ECO:0007669"/>
    <property type="project" value="InterPro"/>
</dbReference>
<dbReference type="InterPro" id="IPR001128">
    <property type="entry name" value="Cyt_P450"/>
</dbReference>
<feature type="binding site" description="axial binding residue" evidence="12">
    <location>
        <position position="461"/>
    </location>
    <ligand>
        <name>heme</name>
        <dbReference type="ChEBI" id="CHEBI:30413"/>
    </ligand>
    <ligandPart>
        <name>Fe</name>
        <dbReference type="ChEBI" id="CHEBI:18248"/>
    </ligandPart>
</feature>
<evidence type="ECO:0000256" key="4">
    <source>
        <dbReference type="ARBA" id="ARBA00022617"/>
    </source>
</evidence>
<evidence type="ECO:0000256" key="13">
    <source>
        <dbReference type="SAM" id="Phobius"/>
    </source>
</evidence>
<gene>
    <name evidence="14" type="ORF">BDV29DRAFT_198053</name>
</gene>
<dbReference type="GO" id="GO:0005506">
    <property type="term" value="F:iron ion binding"/>
    <property type="evidence" value="ECO:0007669"/>
    <property type="project" value="InterPro"/>
</dbReference>
<accession>A0A5N5WTD9</accession>
<keyword evidence="7 13" id="KW-1133">Transmembrane helix</keyword>
<evidence type="ECO:0000256" key="8">
    <source>
        <dbReference type="ARBA" id="ARBA00023002"/>
    </source>
</evidence>
<dbReference type="EMBL" id="ML732305">
    <property type="protein sequence ID" value="KAB8070362.1"/>
    <property type="molecule type" value="Genomic_DNA"/>
</dbReference>
<evidence type="ECO:0000256" key="9">
    <source>
        <dbReference type="ARBA" id="ARBA00023004"/>
    </source>
</evidence>
<evidence type="ECO:0000256" key="11">
    <source>
        <dbReference type="ARBA" id="ARBA00023136"/>
    </source>
</evidence>
<proteinExistence type="inferred from homology"/>
<dbReference type="InterPro" id="IPR036396">
    <property type="entry name" value="Cyt_P450_sf"/>
</dbReference>
<evidence type="ECO:0000256" key="3">
    <source>
        <dbReference type="ARBA" id="ARBA00010617"/>
    </source>
</evidence>
<dbReference type="GO" id="GO:0004497">
    <property type="term" value="F:monooxygenase activity"/>
    <property type="evidence" value="ECO:0007669"/>
    <property type="project" value="UniProtKB-KW"/>
</dbReference>
<evidence type="ECO:0000256" key="12">
    <source>
        <dbReference type="PIRSR" id="PIRSR602403-1"/>
    </source>
</evidence>
<reference evidence="14 15" key="1">
    <citation type="submission" date="2019-04" db="EMBL/GenBank/DDBJ databases">
        <title>Friends and foes A comparative genomics study of 23 Aspergillus species from section Flavi.</title>
        <authorList>
            <consortium name="DOE Joint Genome Institute"/>
            <person name="Kjaerbolling I."/>
            <person name="Vesth T."/>
            <person name="Frisvad J.C."/>
            <person name="Nybo J.L."/>
            <person name="Theobald S."/>
            <person name="Kildgaard S."/>
            <person name="Isbrandt T."/>
            <person name="Kuo A."/>
            <person name="Sato A."/>
            <person name="Lyhne E.K."/>
            <person name="Kogle M.E."/>
            <person name="Wiebenga A."/>
            <person name="Kun R.S."/>
            <person name="Lubbers R.J."/>
            <person name="Makela M.R."/>
            <person name="Barry K."/>
            <person name="Chovatia M."/>
            <person name="Clum A."/>
            <person name="Daum C."/>
            <person name="Haridas S."/>
            <person name="He G."/>
            <person name="LaButti K."/>
            <person name="Lipzen A."/>
            <person name="Mondo S."/>
            <person name="Riley R."/>
            <person name="Salamov A."/>
            <person name="Simmons B.A."/>
            <person name="Magnuson J.K."/>
            <person name="Henrissat B."/>
            <person name="Mortensen U.H."/>
            <person name="Larsen T.O."/>
            <person name="Devries R.P."/>
            <person name="Grigoriev I.V."/>
            <person name="Machida M."/>
            <person name="Baker S.E."/>
            <person name="Andersen M.R."/>
        </authorList>
    </citation>
    <scope>NUCLEOTIDE SEQUENCE [LARGE SCALE GENOMIC DNA]</scope>
    <source>
        <strain evidence="14 15">CBS 151.66</strain>
    </source>
</reference>
<feature type="transmembrane region" description="Helical" evidence="13">
    <location>
        <begin position="305"/>
        <end position="328"/>
    </location>
</feature>
<dbReference type="PANTHER" id="PTHR46206">
    <property type="entry name" value="CYTOCHROME P450"/>
    <property type="match status" value="1"/>
</dbReference>
<keyword evidence="4 12" id="KW-0349">Heme</keyword>
<comment type="cofactor">
    <cofactor evidence="1 12">
        <name>heme</name>
        <dbReference type="ChEBI" id="CHEBI:30413"/>
    </cofactor>
</comment>
<dbReference type="GO" id="GO:0020037">
    <property type="term" value="F:heme binding"/>
    <property type="evidence" value="ECO:0007669"/>
    <property type="project" value="InterPro"/>
</dbReference>
<keyword evidence="5 13" id="KW-0812">Transmembrane</keyword>
<dbReference type="InterPro" id="IPR002403">
    <property type="entry name" value="Cyt_P450_E_grp-IV"/>
</dbReference>
<evidence type="ECO:0000256" key="7">
    <source>
        <dbReference type="ARBA" id="ARBA00022989"/>
    </source>
</evidence>
<evidence type="ECO:0000256" key="1">
    <source>
        <dbReference type="ARBA" id="ARBA00001971"/>
    </source>
</evidence>
<comment type="subcellular location">
    <subcellularLocation>
        <location evidence="2">Membrane</location>
    </subcellularLocation>
</comment>
<dbReference type="CDD" id="cd11041">
    <property type="entry name" value="CYP503A1-like"/>
    <property type="match status" value="1"/>
</dbReference>
<evidence type="ECO:0000256" key="2">
    <source>
        <dbReference type="ARBA" id="ARBA00004370"/>
    </source>
</evidence>
<dbReference type="Gene3D" id="1.10.630.10">
    <property type="entry name" value="Cytochrome P450"/>
    <property type="match status" value="1"/>
</dbReference>
<evidence type="ECO:0000256" key="6">
    <source>
        <dbReference type="ARBA" id="ARBA00022723"/>
    </source>
</evidence>
<evidence type="ECO:0000256" key="10">
    <source>
        <dbReference type="ARBA" id="ARBA00023033"/>
    </source>
</evidence>
<dbReference type="GO" id="GO:0016020">
    <property type="term" value="C:membrane"/>
    <property type="evidence" value="ECO:0007669"/>
    <property type="project" value="UniProtKB-SubCell"/>
</dbReference>
<evidence type="ECO:0000313" key="15">
    <source>
        <dbReference type="Proteomes" id="UP000326565"/>
    </source>
</evidence>
<keyword evidence="10" id="KW-0503">Monooxygenase</keyword>